<keyword evidence="2" id="KW-1003">Cell membrane</keyword>
<evidence type="ECO:0000256" key="6">
    <source>
        <dbReference type="PROSITE-ProRule" id="PRU00284"/>
    </source>
</evidence>
<dbReference type="PANTHER" id="PTHR32089:SF112">
    <property type="entry name" value="LYSOZYME-LIKE PROTEIN-RELATED"/>
    <property type="match status" value="1"/>
</dbReference>
<feature type="transmembrane region" description="Helical" evidence="7">
    <location>
        <begin position="68"/>
        <end position="89"/>
    </location>
</feature>
<gene>
    <name evidence="10" type="ORF">ACFFK0_08610</name>
</gene>
<reference evidence="10 11" key="1">
    <citation type="submission" date="2024-09" db="EMBL/GenBank/DDBJ databases">
        <authorList>
            <person name="Sun Q."/>
            <person name="Mori K."/>
        </authorList>
    </citation>
    <scope>NUCLEOTIDE SEQUENCE [LARGE SCALE GENOMIC DNA]</scope>
    <source>
        <strain evidence="10 11">CCM 7759</strain>
    </source>
</reference>
<keyword evidence="4 6" id="KW-0807">Transducer</keyword>
<organism evidence="10 11">
    <name type="scientific">Paenibacillus chartarius</name>
    <dbReference type="NCBI Taxonomy" id="747481"/>
    <lineage>
        <taxon>Bacteria</taxon>
        <taxon>Bacillati</taxon>
        <taxon>Bacillota</taxon>
        <taxon>Bacilli</taxon>
        <taxon>Bacillales</taxon>
        <taxon>Paenibacillaceae</taxon>
        <taxon>Paenibacillus</taxon>
    </lineage>
</organism>
<name>A0ABV6DIU7_9BACL</name>
<keyword evidence="3 7" id="KW-0472">Membrane</keyword>
<dbReference type="EMBL" id="JBHLWN010000031">
    <property type="protein sequence ID" value="MFC0212522.1"/>
    <property type="molecule type" value="Genomic_DNA"/>
</dbReference>
<dbReference type="RefSeq" id="WP_377469705.1">
    <property type="nucleotide sequence ID" value="NZ_JBHLWN010000031.1"/>
</dbReference>
<dbReference type="Gene3D" id="1.10.287.950">
    <property type="entry name" value="Methyl-accepting chemotaxis protein"/>
    <property type="match status" value="1"/>
</dbReference>
<keyword evidence="7" id="KW-1133">Transmembrane helix</keyword>
<evidence type="ECO:0000256" key="1">
    <source>
        <dbReference type="ARBA" id="ARBA00004236"/>
    </source>
</evidence>
<dbReference type="PROSITE" id="PS50111">
    <property type="entry name" value="CHEMOTAXIS_TRANSDUC_2"/>
    <property type="match status" value="1"/>
</dbReference>
<comment type="similarity">
    <text evidence="5">Belongs to the methyl-accepting chemotaxis (MCP) protein family.</text>
</comment>
<dbReference type="Pfam" id="PF00015">
    <property type="entry name" value="MCPsignal"/>
    <property type="match status" value="1"/>
</dbReference>
<evidence type="ECO:0000256" key="3">
    <source>
        <dbReference type="ARBA" id="ARBA00023136"/>
    </source>
</evidence>
<dbReference type="Gene3D" id="3.30.450.20">
    <property type="entry name" value="PAS domain"/>
    <property type="match status" value="2"/>
</dbReference>
<keyword evidence="7" id="KW-0812">Transmembrane</keyword>
<dbReference type="Pfam" id="PF00672">
    <property type="entry name" value="HAMP"/>
    <property type="match status" value="1"/>
</dbReference>
<evidence type="ECO:0000259" key="8">
    <source>
        <dbReference type="PROSITE" id="PS50111"/>
    </source>
</evidence>
<accession>A0ABV6DIU7</accession>
<evidence type="ECO:0000256" key="2">
    <source>
        <dbReference type="ARBA" id="ARBA00022475"/>
    </source>
</evidence>
<dbReference type="PANTHER" id="PTHR32089">
    <property type="entry name" value="METHYL-ACCEPTING CHEMOTAXIS PROTEIN MCPB"/>
    <property type="match status" value="1"/>
</dbReference>
<evidence type="ECO:0000256" key="4">
    <source>
        <dbReference type="ARBA" id="ARBA00023224"/>
    </source>
</evidence>
<comment type="caution">
    <text evidence="10">The sequence shown here is derived from an EMBL/GenBank/DDBJ whole genome shotgun (WGS) entry which is preliminary data.</text>
</comment>
<dbReference type="CDD" id="cd06225">
    <property type="entry name" value="HAMP"/>
    <property type="match status" value="1"/>
</dbReference>
<sequence>MNAKWTKLISTVRNGWTSLRRAGSGFASLTGRLVKRAAAAAPGKENGMTVNLKEFRVQNPVKSVGMKIFIAFFAGILLFVIAVGVISYFKSRDVVKTQVSAASLQAIVQAGEKLDFLYSTFDNLSLQVMLDKDLQALLAQMNSVGKGSYEYLELSRKINEKINVYLYADKNIKAIHLLKPSGEYISQSGNAMNGDNHGSTEWFKRINDGGGKSVWLESIQKGYSGTMPGPGFAIGRTLRDTTTNAISGVLLMEVSTDVIGKQLNNMNFGEGSMIQLSTAGNMNVYVSKAEEIGQKSAIELSKESLEQDQNSLTIGDKQVVFYKSSLTGWYLVGGIPVSELTSGAKAIANITIFMSILAAVAALVIGYFVARMIRVPINRIRDLMEQGAQGNLQVRAAFTSQDEIGQLGNSFDIMMEQITALVEKTQVSANQVMETASELTNASRTTATAAKEIAVATEEISTGASGLATESERGNELTYQIGERMKNVIQANLEMGNAASDVQTSSEQGTKYMSELIAKTNDAETMIRSMVEKVDKLKESTRSIRKILDVLSNMTKQTNILSLNATIEAARAGAAGKGFMVVADEIRKLADQSRQSIGVVGEITETIQREIDETVGVLSNAYPIFQQQITSVKEADTIFTQVRAHMGGFITQLSNVSDSISELDQSQTILSDAMSNVSAVAQESLATSEQVSSLSQEQLGISEGLVRLAEKLENLSTSLKESLTRFRI</sequence>
<feature type="transmembrane region" description="Helical" evidence="7">
    <location>
        <begin position="346"/>
        <end position="370"/>
    </location>
</feature>
<dbReference type="SMART" id="SM00304">
    <property type="entry name" value="HAMP"/>
    <property type="match status" value="1"/>
</dbReference>
<dbReference type="Proteomes" id="UP001589776">
    <property type="component" value="Unassembled WGS sequence"/>
</dbReference>
<dbReference type="Gene3D" id="6.10.340.10">
    <property type="match status" value="1"/>
</dbReference>
<dbReference type="SMART" id="SM00283">
    <property type="entry name" value="MA"/>
    <property type="match status" value="1"/>
</dbReference>
<protein>
    <submittedName>
        <fullName evidence="10">Methyl-accepting chemotaxis protein</fullName>
    </submittedName>
</protein>
<evidence type="ECO:0000256" key="7">
    <source>
        <dbReference type="SAM" id="Phobius"/>
    </source>
</evidence>
<evidence type="ECO:0000259" key="9">
    <source>
        <dbReference type="PROSITE" id="PS50885"/>
    </source>
</evidence>
<evidence type="ECO:0000313" key="10">
    <source>
        <dbReference type="EMBL" id="MFC0212522.1"/>
    </source>
</evidence>
<dbReference type="InterPro" id="IPR004089">
    <property type="entry name" value="MCPsignal_dom"/>
</dbReference>
<feature type="domain" description="HAMP" evidence="9">
    <location>
        <begin position="371"/>
        <end position="423"/>
    </location>
</feature>
<keyword evidence="11" id="KW-1185">Reference proteome</keyword>
<dbReference type="InterPro" id="IPR003660">
    <property type="entry name" value="HAMP_dom"/>
</dbReference>
<dbReference type="PROSITE" id="PS50885">
    <property type="entry name" value="HAMP"/>
    <property type="match status" value="1"/>
</dbReference>
<proteinExistence type="inferred from homology"/>
<comment type="subcellular location">
    <subcellularLocation>
        <location evidence="1">Cell membrane</location>
    </subcellularLocation>
</comment>
<dbReference type="SUPFAM" id="SSF58104">
    <property type="entry name" value="Methyl-accepting chemotaxis protein (MCP) signaling domain"/>
    <property type="match status" value="1"/>
</dbReference>
<evidence type="ECO:0000313" key="11">
    <source>
        <dbReference type="Proteomes" id="UP001589776"/>
    </source>
</evidence>
<evidence type="ECO:0000256" key="5">
    <source>
        <dbReference type="ARBA" id="ARBA00029447"/>
    </source>
</evidence>
<feature type="domain" description="Methyl-accepting transducer" evidence="8">
    <location>
        <begin position="442"/>
        <end position="692"/>
    </location>
</feature>